<comment type="pathway">
    <text evidence="2">Amino-acid degradation; L-leucine degradation.</text>
</comment>
<name>A0A2U0SFF2_9SPHN</name>
<protein>
    <submittedName>
        <fullName evidence="5">Methylcrotonoyl-CoA carboxylase</fullName>
    </submittedName>
</protein>
<dbReference type="PROSITE" id="PS50989">
    <property type="entry name" value="COA_CT_CTER"/>
    <property type="match status" value="1"/>
</dbReference>
<evidence type="ECO:0000313" key="6">
    <source>
        <dbReference type="Proteomes" id="UP000245890"/>
    </source>
</evidence>
<feature type="domain" description="CoA carboxyltransferase N-terminal" evidence="3">
    <location>
        <begin position="21"/>
        <end position="278"/>
    </location>
</feature>
<dbReference type="FunFam" id="3.90.226.10:FF:000004">
    <property type="entry name" value="Methylcrotonoyl-CoA carboxylase beta chain"/>
    <property type="match status" value="1"/>
</dbReference>
<dbReference type="EMBL" id="QENQ01000001">
    <property type="protein sequence ID" value="PVX30088.1"/>
    <property type="molecule type" value="Genomic_DNA"/>
</dbReference>
<evidence type="ECO:0000259" key="4">
    <source>
        <dbReference type="PROSITE" id="PS50989"/>
    </source>
</evidence>
<dbReference type="InterPro" id="IPR011762">
    <property type="entry name" value="COA_CT_N"/>
</dbReference>
<evidence type="ECO:0000259" key="3">
    <source>
        <dbReference type="PROSITE" id="PS50980"/>
    </source>
</evidence>
<organism evidence="5 6">
    <name type="scientific">Sphingomonas pokkalii</name>
    <dbReference type="NCBI Taxonomy" id="2175090"/>
    <lineage>
        <taxon>Bacteria</taxon>
        <taxon>Pseudomonadati</taxon>
        <taxon>Pseudomonadota</taxon>
        <taxon>Alphaproteobacteria</taxon>
        <taxon>Sphingomonadales</taxon>
        <taxon>Sphingomonadaceae</taxon>
        <taxon>Sphingomonas</taxon>
    </lineage>
</organism>
<dbReference type="OrthoDB" id="9803706at2"/>
<dbReference type="Pfam" id="PF01039">
    <property type="entry name" value="Carboxyl_trans"/>
    <property type="match status" value="1"/>
</dbReference>
<sequence length="531" mass="56834">MTILRSLVDAGSDGFAANAAHNRALAATLRERTAQNALGGSEQHRARHVARGKLLPRDRVDRLLDPAAPFLEIGALAANGMYDDGAPGAGMIAGVGRVSGRECMIVANDPTVKGGAYFPMTVKKHLRAQEIARENRLPCLYLVDSGGANLPHQAEVFPDREHFGRIFFNQAQMSAEGIAQIACVMGSCTAGGAYVPAMSDESVIVRNQGTIFLAGPPLVKAATGEEISAEELGGAETHGRRSGVVDHVAENDEHALLIVRDIVATLGKVRAPDIALAPPRPPRLDPEELYGIVPTDVRAPYDVREVIGRIVDGSEFHEFKALYGTTLVCGFAHIWGMPVAILANNGVLFSESALKGAHFIELACQRRIPLLFLQNISGFMVGGKYEAEGIAKNGAKLVTAVATASVPKITVLIGGSFGAGNYGMCGRAYGPRFLFSWPNARISVMGGEQAASVLATVHRDAERWTAAEAEAFKAPIRQKYEDEGNPYYATARLWDDGVVDPVQTRDVLGLAFRATLNAPIPERAQFGLFRM</sequence>
<proteinExistence type="inferred from homology"/>
<dbReference type="GO" id="GO:1905202">
    <property type="term" value="C:methylcrotonoyl-CoA carboxylase complex"/>
    <property type="evidence" value="ECO:0007669"/>
    <property type="project" value="TreeGrafter"/>
</dbReference>
<feature type="domain" description="CoA carboxyltransferase C-terminal" evidence="4">
    <location>
        <begin position="281"/>
        <end position="522"/>
    </location>
</feature>
<dbReference type="RefSeq" id="WP_116469505.1">
    <property type="nucleotide sequence ID" value="NZ_QENQ01000001.1"/>
</dbReference>
<dbReference type="FunFam" id="3.90.226.10:FF:000007">
    <property type="entry name" value="Methylcrotonoyl-CoA carboxylase subunit beta"/>
    <property type="match status" value="1"/>
</dbReference>
<dbReference type="GO" id="GO:0004485">
    <property type="term" value="F:methylcrotonoyl-CoA carboxylase activity"/>
    <property type="evidence" value="ECO:0007669"/>
    <property type="project" value="TreeGrafter"/>
</dbReference>
<dbReference type="InterPro" id="IPR034733">
    <property type="entry name" value="AcCoA_carboxyl_beta"/>
</dbReference>
<accession>A0A2U0SFF2</accession>
<dbReference type="PANTHER" id="PTHR22855">
    <property type="entry name" value="ACETYL, PROPIONYL, PYRUVATE, AND GLUTACONYL CARBOXYLASE-RELATED"/>
    <property type="match status" value="1"/>
</dbReference>
<dbReference type="Proteomes" id="UP000245890">
    <property type="component" value="Unassembled WGS sequence"/>
</dbReference>
<gene>
    <name evidence="5" type="ORF">DD559_12730</name>
</gene>
<dbReference type="PROSITE" id="PS50980">
    <property type="entry name" value="COA_CT_NTER"/>
    <property type="match status" value="1"/>
</dbReference>
<evidence type="ECO:0000256" key="2">
    <source>
        <dbReference type="ARBA" id="ARBA00046317"/>
    </source>
</evidence>
<dbReference type="GO" id="GO:0006552">
    <property type="term" value="P:L-leucine catabolic process"/>
    <property type="evidence" value="ECO:0007669"/>
    <property type="project" value="TreeGrafter"/>
</dbReference>
<dbReference type="AlphaFoldDB" id="A0A2U0SFF2"/>
<dbReference type="InterPro" id="IPR029045">
    <property type="entry name" value="ClpP/crotonase-like_dom_sf"/>
</dbReference>
<comment type="caution">
    <text evidence="5">The sequence shown here is derived from an EMBL/GenBank/DDBJ whole genome shotgun (WGS) entry which is preliminary data.</text>
</comment>
<keyword evidence="6" id="KW-1185">Reference proteome</keyword>
<dbReference type="InterPro" id="IPR011763">
    <property type="entry name" value="COA_CT_C"/>
</dbReference>
<dbReference type="InterPro" id="IPR045190">
    <property type="entry name" value="MCCB/AccD1-like"/>
</dbReference>
<evidence type="ECO:0000313" key="5">
    <source>
        <dbReference type="EMBL" id="PVX30088.1"/>
    </source>
</evidence>
<dbReference type="Gene3D" id="3.90.226.10">
    <property type="entry name" value="2-enoyl-CoA Hydratase, Chain A, domain 1"/>
    <property type="match status" value="2"/>
</dbReference>
<evidence type="ECO:0000256" key="1">
    <source>
        <dbReference type="ARBA" id="ARBA00006102"/>
    </source>
</evidence>
<dbReference type="SUPFAM" id="SSF52096">
    <property type="entry name" value="ClpP/crotonase"/>
    <property type="match status" value="2"/>
</dbReference>
<comment type="similarity">
    <text evidence="1">Belongs to the AccD/PCCB family.</text>
</comment>
<reference evidence="5 6" key="1">
    <citation type="submission" date="2018-05" db="EMBL/GenBank/DDBJ databases">
        <title>Description of Sphingomonas pokkalii sp nov, isolated from the rhizosphere of saline tolerant pokkali rice and its draft genome analysis.</title>
        <authorList>
            <person name="Menon R."/>
            <person name="Kumari S."/>
            <person name="Rameshkumar N."/>
        </authorList>
    </citation>
    <scope>NUCLEOTIDE SEQUENCE [LARGE SCALE GENOMIC DNA]</scope>
    <source>
        <strain evidence="5 6">L3B27</strain>
    </source>
</reference>
<dbReference type="PANTHER" id="PTHR22855:SF13">
    <property type="entry name" value="METHYLCROTONOYL-COA CARBOXYLASE BETA CHAIN, MITOCHONDRIAL"/>
    <property type="match status" value="1"/>
</dbReference>